<feature type="non-terminal residue" evidence="2">
    <location>
        <position position="1"/>
    </location>
</feature>
<gene>
    <name evidence="2" type="ORF">S01H4_43324</name>
</gene>
<evidence type="ECO:0000313" key="2">
    <source>
        <dbReference type="EMBL" id="GAG97992.1"/>
    </source>
</evidence>
<dbReference type="AlphaFoldDB" id="X1CYM6"/>
<organism evidence="2">
    <name type="scientific">marine sediment metagenome</name>
    <dbReference type="NCBI Taxonomy" id="412755"/>
    <lineage>
        <taxon>unclassified sequences</taxon>
        <taxon>metagenomes</taxon>
        <taxon>ecological metagenomes</taxon>
    </lineage>
</organism>
<reference evidence="2" key="1">
    <citation type="journal article" date="2014" name="Front. Microbiol.">
        <title>High frequency of phylogenetically diverse reductive dehalogenase-homologous genes in deep subseafloor sedimentary metagenomes.</title>
        <authorList>
            <person name="Kawai M."/>
            <person name="Futagami T."/>
            <person name="Toyoda A."/>
            <person name="Takaki Y."/>
            <person name="Nishi S."/>
            <person name="Hori S."/>
            <person name="Arai W."/>
            <person name="Tsubouchi T."/>
            <person name="Morono Y."/>
            <person name="Uchiyama I."/>
            <person name="Ito T."/>
            <person name="Fujiyama A."/>
            <person name="Inagaki F."/>
            <person name="Takami H."/>
        </authorList>
    </citation>
    <scope>NUCLEOTIDE SEQUENCE</scope>
    <source>
        <strain evidence="2">Expedition CK06-06</strain>
    </source>
</reference>
<comment type="caution">
    <text evidence="2">The sequence shown here is derived from an EMBL/GenBank/DDBJ whole genome shotgun (WGS) entry which is preliminary data.</text>
</comment>
<proteinExistence type="predicted"/>
<dbReference type="Pfam" id="PF01399">
    <property type="entry name" value="PCI"/>
    <property type="match status" value="1"/>
</dbReference>
<protein>
    <recommendedName>
        <fullName evidence="1">PCI domain-containing protein</fullName>
    </recommendedName>
</protein>
<sequence length="133" mass="15682">QYNRAFNYYIKADNYKNSITLRDSFITKKEENNIESYVKIIVVNLTKKIKETILDLGTKFTRLEIREIAEKCEVDNENLITIVAKDMINNKEIYAEYFSSSNSVSFNQQANIEEIDTLMDIYKEWEKGLNKKS</sequence>
<dbReference type="InterPro" id="IPR000717">
    <property type="entry name" value="PCI_dom"/>
</dbReference>
<feature type="domain" description="PCI" evidence="1">
    <location>
        <begin position="36"/>
        <end position="106"/>
    </location>
</feature>
<accession>X1CYM6</accession>
<name>X1CYM6_9ZZZZ</name>
<dbReference type="EMBL" id="BART01023889">
    <property type="protein sequence ID" value="GAG97992.1"/>
    <property type="molecule type" value="Genomic_DNA"/>
</dbReference>
<evidence type="ECO:0000259" key="1">
    <source>
        <dbReference type="Pfam" id="PF01399"/>
    </source>
</evidence>